<dbReference type="EMBL" id="CP053452">
    <property type="protein sequence ID" value="QJW93021.1"/>
    <property type="molecule type" value="Genomic_DNA"/>
</dbReference>
<evidence type="ECO:0000313" key="3">
    <source>
        <dbReference type="EMBL" id="QJW93021.1"/>
    </source>
</evidence>
<evidence type="ECO:0000259" key="2">
    <source>
        <dbReference type="Pfam" id="PF20604"/>
    </source>
</evidence>
<accession>A0A6M5YI66</accession>
<sequence length="531" mass="56762">MSNPDSRPARRRHLLEALVLAAAFAVAHTQSPLYYSNQNQYWLHGAAIAGYGHLAGDWLATTRDPTPLFSALVAGAYATAGPWLLQPAYFALLVGYFLTARWLVAAVPGFPDTRPARIVFAALFTAAHAAILRWASVQLSGTDYPWYFQSGLAAQYLLGPGIQPSAFGVLLLVAVAAFAHGKPVTAAGLAALAVGCHGTYALPSALLTLGFMVALARAGRWRTVASIGAVALLVVSPAVIYNLYQFTAPPSTADEAAHILAAVRIPHHCAPARWFDATAGVQLAWCAIGLCLLRHTMVFVPLVVATAIGIVLTVVQIETGSDTLALMFPWRISVLLVPVATAVVVAKALACGPPGRRAERRAIVGLVALVAGGVAVTACGLGYRTADEHELYDYVRATAGPQDVYLLPVQFPGVGSGRGAVSNTFTRPPRAQPGANQIPVDLQPFRLATGARAYVDFKSVPYAPAEVLEWHRRMTIASEMTRRSDWTAPGRREELRTEGITHVVSPRAKPLAAEYLQEVHRDAAYVVYRVK</sequence>
<proteinExistence type="predicted"/>
<dbReference type="Proteomes" id="UP000503447">
    <property type="component" value="Chromosome"/>
</dbReference>
<organism evidence="3 4">
    <name type="scientific">Frigoriglobus tundricola</name>
    <dbReference type="NCBI Taxonomy" id="2774151"/>
    <lineage>
        <taxon>Bacteria</taxon>
        <taxon>Pseudomonadati</taxon>
        <taxon>Planctomycetota</taxon>
        <taxon>Planctomycetia</taxon>
        <taxon>Gemmatales</taxon>
        <taxon>Gemmataceae</taxon>
        <taxon>Frigoriglobus</taxon>
    </lineage>
</organism>
<evidence type="ECO:0000256" key="1">
    <source>
        <dbReference type="SAM" id="Phobius"/>
    </source>
</evidence>
<dbReference type="RefSeq" id="WP_171469307.1">
    <property type="nucleotide sequence ID" value="NZ_CP053452.2"/>
</dbReference>
<keyword evidence="1" id="KW-1133">Transmembrane helix</keyword>
<feature type="domain" description="DUF6798" evidence="2">
    <location>
        <begin position="438"/>
        <end position="474"/>
    </location>
</feature>
<feature type="transmembrane region" description="Helical" evidence="1">
    <location>
        <begin position="223"/>
        <end position="244"/>
    </location>
</feature>
<feature type="transmembrane region" description="Helical" evidence="1">
    <location>
        <begin position="191"/>
        <end position="216"/>
    </location>
</feature>
<keyword evidence="1" id="KW-0472">Membrane</keyword>
<keyword evidence="4" id="KW-1185">Reference proteome</keyword>
<dbReference type="AlphaFoldDB" id="A0A6M5YI66"/>
<feature type="transmembrane region" description="Helical" evidence="1">
    <location>
        <begin position="116"/>
        <end position="135"/>
    </location>
</feature>
<feature type="transmembrane region" description="Helical" evidence="1">
    <location>
        <begin position="329"/>
        <end position="350"/>
    </location>
</feature>
<reference evidence="4" key="1">
    <citation type="submission" date="2020-05" db="EMBL/GenBank/DDBJ databases">
        <title>Frigoriglobus tundricola gen. nov., sp. nov., a psychrotolerant cellulolytic planctomycete of the family Gemmataceae with two divergent copies of 16S rRNA gene.</title>
        <authorList>
            <person name="Kulichevskaya I.S."/>
            <person name="Ivanova A.A."/>
            <person name="Naumoff D.G."/>
            <person name="Beletsky A.V."/>
            <person name="Rijpstra W.I.C."/>
            <person name="Sinninghe Damste J.S."/>
            <person name="Mardanov A.V."/>
            <person name="Ravin N.V."/>
            <person name="Dedysh S.N."/>
        </authorList>
    </citation>
    <scope>NUCLEOTIDE SEQUENCE [LARGE SCALE GENOMIC DNA]</scope>
    <source>
        <strain evidence="4">PL17</strain>
    </source>
</reference>
<feature type="transmembrane region" description="Helical" evidence="1">
    <location>
        <begin position="156"/>
        <end position="179"/>
    </location>
</feature>
<feature type="transmembrane region" description="Helical" evidence="1">
    <location>
        <begin position="362"/>
        <end position="383"/>
    </location>
</feature>
<feature type="transmembrane region" description="Helical" evidence="1">
    <location>
        <begin position="90"/>
        <end position="110"/>
    </location>
</feature>
<name>A0A6M5YI66_9BACT</name>
<dbReference type="KEGG" id="ftj:FTUN_0521"/>
<keyword evidence="1" id="KW-0812">Transmembrane</keyword>
<protein>
    <recommendedName>
        <fullName evidence="2">DUF6798 domain-containing protein</fullName>
    </recommendedName>
</protein>
<gene>
    <name evidence="3" type="ORF">FTUN_0521</name>
</gene>
<dbReference type="Pfam" id="PF20604">
    <property type="entry name" value="DUF6798"/>
    <property type="match status" value="1"/>
</dbReference>
<feature type="transmembrane region" description="Helical" evidence="1">
    <location>
        <begin position="298"/>
        <end position="317"/>
    </location>
</feature>
<evidence type="ECO:0000313" key="4">
    <source>
        <dbReference type="Proteomes" id="UP000503447"/>
    </source>
</evidence>
<dbReference type="InterPro" id="IPR046477">
    <property type="entry name" value="DUF6798"/>
</dbReference>